<dbReference type="Proteomes" id="UP001465153">
    <property type="component" value="Unassembled WGS sequence"/>
</dbReference>
<sequence length="114" mass="13730">MKKTPEIKEWDCVNHDPIEEWIPDDPLDVEFWCRLRIGIKEENDADNFDVHVATHKAVSRLKDKNYLFVIPYYESWNSVHRCLESVVQQCVGENWLAVCEQLSERFRWEFEGMR</sequence>
<dbReference type="Pfam" id="PF15586">
    <property type="entry name" value="Imm8"/>
    <property type="match status" value="1"/>
</dbReference>
<keyword evidence="2" id="KW-1185">Reference proteome</keyword>
<evidence type="ECO:0008006" key="3">
    <source>
        <dbReference type="Google" id="ProtNLM"/>
    </source>
</evidence>
<dbReference type="RefSeq" id="WP_353303074.1">
    <property type="nucleotide sequence ID" value="NZ_BAABWN010000006.1"/>
</dbReference>
<reference evidence="1 2" key="1">
    <citation type="submission" date="2024-04" db="EMBL/GenBank/DDBJ databases">
        <title>Draft genome sequence of Sessilibacter corallicola NBRC 116591.</title>
        <authorList>
            <person name="Miyakawa T."/>
            <person name="Kusuya Y."/>
            <person name="Miura T."/>
        </authorList>
    </citation>
    <scope>NUCLEOTIDE SEQUENCE [LARGE SCALE GENOMIC DNA]</scope>
    <source>
        <strain evidence="1 2">KU-00831-HH</strain>
    </source>
</reference>
<name>A0ABQ0A9Q0_9GAMM</name>
<evidence type="ECO:0000313" key="2">
    <source>
        <dbReference type="Proteomes" id="UP001465153"/>
    </source>
</evidence>
<gene>
    <name evidence="1" type="ORF">NBRC116591_21960</name>
</gene>
<organism evidence="1 2">
    <name type="scientific">Sessilibacter corallicola</name>
    <dbReference type="NCBI Taxonomy" id="2904075"/>
    <lineage>
        <taxon>Bacteria</taxon>
        <taxon>Pseudomonadati</taxon>
        <taxon>Pseudomonadota</taxon>
        <taxon>Gammaproteobacteria</taxon>
        <taxon>Cellvibrionales</taxon>
        <taxon>Cellvibrionaceae</taxon>
        <taxon>Sessilibacter</taxon>
    </lineage>
</organism>
<protein>
    <recommendedName>
        <fullName evidence="3">Immunity protein 8 of polymorphic toxin system</fullName>
    </recommendedName>
</protein>
<comment type="caution">
    <text evidence="1">The sequence shown here is derived from an EMBL/GenBank/DDBJ whole genome shotgun (WGS) entry which is preliminary data.</text>
</comment>
<proteinExistence type="predicted"/>
<accession>A0ABQ0A9Q0</accession>
<dbReference type="EMBL" id="BAABWN010000006">
    <property type="protein sequence ID" value="GAA6168385.1"/>
    <property type="molecule type" value="Genomic_DNA"/>
</dbReference>
<dbReference type="InterPro" id="IPR028964">
    <property type="entry name" value="Imm8"/>
</dbReference>
<evidence type="ECO:0000313" key="1">
    <source>
        <dbReference type="EMBL" id="GAA6168385.1"/>
    </source>
</evidence>